<dbReference type="Pfam" id="PF05114">
    <property type="entry name" value="MbnB_TglH_ChrH"/>
    <property type="match status" value="1"/>
</dbReference>
<reference evidence="2" key="1">
    <citation type="journal article" date="2019" name="Int. J. Syst. Evol. Microbiol.">
        <title>The Global Catalogue of Microorganisms (GCM) 10K type strain sequencing project: providing services to taxonomists for standard genome sequencing and annotation.</title>
        <authorList>
            <consortium name="The Broad Institute Genomics Platform"/>
            <consortium name="The Broad Institute Genome Sequencing Center for Infectious Disease"/>
            <person name="Wu L."/>
            <person name="Ma J."/>
        </authorList>
    </citation>
    <scope>NUCLEOTIDE SEQUENCE [LARGE SCALE GENOMIC DNA]</scope>
    <source>
        <strain evidence="2">KCTC 52438</strain>
    </source>
</reference>
<protein>
    <submittedName>
        <fullName evidence="1">DUF692 family multinuclear iron-containing protein</fullName>
    </submittedName>
</protein>
<dbReference type="SUPFAM" id="SSF51658">
    <property type="entry name" value="Xylose isomerase-like"/>
    <property type="match status" value="1"/>
</dbReference>
<dbReference type="RefSeq" id="WP_386718095.1">
    <property type="nucleotide sequence ID" value="NZ_JBHRSZ010000002.1"/>
</dbReference>
<evidence type="ECO:0000313" key="2">
    <source>
        <dbReference type="Proteomes" id="UP001595476"/>
    </source>
</evidence>
<accession>A0ABV7HF46</accession>
<dbReference type="Gene3D" id="3.20.20.150">
    <property type="entry name" value="Divalent-metal-dependent TIM barrel enzymes"/>
    <property type="match status" value="1"/>
</dbReference>
<sequence>MTRLSSRSVDNNDRSASVGVGLRHSHYKDALSGPSQIDFVEIHAENFFSRGSASLQLLEAIADKYPISLHSTSMGLGSASGINQDYLQKLDALIQRINPILVSDHASFSWSEYQNRPVHAGDLLPLEFTEESLDVMVENIDQVQQLLGRRILVENLSAYVSYDTSRMSEVEFLTKVVERSQCGLLVDLNNILVNAHNFQEGSALEFAKQWLNKLPLAAIGEIHLAGYSPVPSGELIIDDHSQAVSDEGWSLYQYALELLGPITTLVEWDNNLPEWQVLVGQAHKASRFINSSLPKEEDDA</sequence>
<dbReference type="PANTHER" id="PTHR42194">
    <property type="entry name" value="UPF0276 PROTEIN HI_1600"/>
    <property type="match status" value="1"/>
</dbReference>
<comment type="caution">
    <text evidence="1">The sequence shown here is derived from an EMBL/GenBank/DDBJ whole genome shotgun (WGS) entry which is preliminary data.</text>
</comment>
<name>A0ABV7HF46_9GAMM</name>
<dbReference type="PANTHER" id="PTHR42194:SF1">
    <property type="entry name" value="UPF0276 PROTEIN HI_1600"/>
    <property type="match status" value="1"/>
</dbReference>
<dbReference type="InterPro" id="IPR036237">
    <property type="entry name" value="Xyl_isomerase-like_sf"/>
</dbReference>
<dbReference type="InterPro" id="IPR007801">
    <property type="entry name" value="MbnB/TglH/ChrH"/>
</dbReference>
<keyword evidence="2" id="KW-1185">Reference proteome</keyword>
<organism evidence="1 2">
    <name type="scientific">Litoribrevibacter euphylliae</name>
    <dbReference type="NCBI Taxonomy" id="1834034"/>
    <lineage>
        <taxon>Bacteria</taxon>
        <taxon>Pseudomonadati</taxon>
        <taxon>Pseudomonadota</taxon>
        <taxon>Gammaproteobacteria</taxon>
        <taxon>Oceanospirillales</taxon>
        <taxon>Oceanospirillaceae</taxon>
        <taxon>Litoribrevibacter</taxon>
    </lineage>
</organism>
<dbReference type="EMBL" id="JBHRSZ010000002">
    <property type="protein sequence ID" value="MFC3150740.1"/>
    <property type="molecule type" value="Genomic_DNA"/>
</dbReference>
<gene>
    <name evidence="1" type="ORF">ACFOEK_06860</name>
</gene>
<evidence type="ECO:0000313" key="1">
    <source>
        <dbReference type="EMBL" id="MFC3150740.1"/>
    </source>
</evidence>
<proteinExistence type="predicted"/>
<dbReference type="NCBIfam" id="NF003818">
    <property type="entry name" value="PRK05409.1"/>
    <property type="match status" value="1"/>
</dbReference>
<dbReference type="Proteomes" id="UP001595476">
    <property type="component" value="Unassembled WGS sequence"/>
</dbReference>